<dbReference type="Proteomes" id="UP001292182">
    <property type="component" value="Unassembled WGS sequence"/>
</dbReference>
<dbReference type="RefSeq" id="WP_322538331.1">
    <property type="nucleotide sequence ID" value="NZ_JAOBTW010000001.1"/>
</dbReference>
<reference evidence="2" key="1">
    <citation type="submission" date="2023-07" db="EMBL/GenBank/DDBJ databases">
        <title>Whole genome sequence analysis of rice epiphytic Sphingomonas sanguinis OsEp_Plm_15B2.</title>
        <authorList>
            <person name="Sahu K.P."/>
            <person name="Asharani P."/>
            <person name="Reddy B."/>
            <person name="Kumar A."/>
        </authorList>
    </citation>
    <scope>NUCLEOTIDE SEQUENCE [LARGE SCALE GENOMIC DNA]</scope>
    <source>
        <strain evidence="2">OsEp_Plm_15B2</strain>
    </source>
</reference>
<comment type="caution">
    <text evidence="1">The sequence shown here is derived from an EMBL/GenBank/DDBJ whole genome shotgun (WGS) entry which is preliminary data.</text>
</comment>
<dbReference type="EMBL" id="JAOBTW010000001">
    <property type="protein sequence ID" value="MDZ7280747.1"/>
    <property type="molecule type" value="Genomic_DNA"/>
</dbReference>
<sequence length="257" mass="28966">MSIDAWHKPFRTDDGLSAVHVDLTFHEGRLGGNDDDMPFTFKMSLKRALLTIRLEHPLRLDRSSVARGSPANEADLNIILSAKQRAENDRTTQGILDASNLAYQIMGDDGEIKQDPNKGRLGVLQTIPRIIVIPRPGGSSEYSWDLQPSYQEQLDGQPWHPNEEPRLHIKGLTKEMRLEPSIKVTLTCSLDDVIISDFQPKKVGIIERMRLIARNEMSEAAAIQYLKLVLRDADIDVGDLDNKHSHMTIADIIAWQD</sequence>
<name>A0ABU5LLF8_9SPHN</name>
<organism evidence="1 2">
    <name type="scientific">Sphingomonas sanguinis</name>
    <dbReference type="NCBI Taxonomy" id="33051"/>
    <lineage>
        <taxon>Bacteria</taxon>
        <taxon>Pseudomonadati</taxon>
        <taxon>Pseudomonadota</taxon>
        <taxon>Alphaproteobacteria</taxon>
        <taxon>Sphingomonadales</taxon>
        <taxon>Sphingomonadaceae</taxon>
        <taxon>Sphingomonas</taxon>
    </lineage>
</organism>
<accession>A0ABU5LLF8</accession>
<protein>
    <submittedName>
        <fullName evidence="1">Uncharacterized protein</fullName>
    </submittedName>
</protein>
<evidence type="ECO:0000313" key="2">
    <source>
        <dbReference type="Proteomes" id="UP001292182"/>
    </source>
</evidence>
<gene>
    <name evidence="1" type="ORF">N4G62_01740</name>
</gene>
<evidence type="ECO:0000313" key="1">
    <source>
        <dbReference type="EMBL" id="MDZ7280747.1"/>
    </source>
</evidence>
<proteinExistence type="predicted"/>
<keyword evidence="2" id="KW-1185">Reference proteome</keyword>